<evidence type="ECO:0000313" key="2">
    <source>
        <dbReference type="Proteomes" id="UP001482620"/>
    </source>
</evidence>
<accession>A0ABV0U4F1</accession>
<dbReference type="EMBL" id="JAHRIQ010057968">
    <property type="protein sequence ID" value="MEQ2239091.1"/>
    <property type="molecule type" value="Genomic_DNA"/>
</dbReference>
<keyword evidence="2" id="KW-1185">Reference proteome</keyword>
<gene>
    <name evidence="1" type="ORF">ILYODFUR_000975</name>
</gene>
<name>A0ABV0U4F1_9TELE</name>
<proteinExistence type="predicted"/>
<comment type="caution">
    <text evidence="1">The sequence shown here is derived from an EMBL/GenBank/DDBJ whole genome shotgun (WGS) entry which is preliminary data.</text>
</comment>
<evidence type="ECO:0000313" key="1">
    <source>
        <dbReference type="EMBL" id="MEQ2239091.1"/>
    </source>
</evidence>
<organism evidence="1 2">
    <name type="scientific">Ilyodon furcidens</name>
    <name type="common">goldbreast splitfin</name>
    <dbReference type="NCBI Taxonomy" id="33524"/>
    <lineage>
        <taxon>Eukaryota</taxon>
        <taxon>Metazoa</taxon>
        <taxon>Chordata</taxon>
        <taxon>Craniata</taxon>
        <taxon>Vertebrata</taxon>
        <taxon>Euteleostomi</taxon>
        <taxon>Actinopterygii</taxon>
        <taxon>Neopterygii</taxon>
        <taxon>Teleostei</taxon>
        <taxon>Neoteleostei</taxon>
        <taxon>Acanthomorphata</taxon>
        <taxon>Ovalentaria</taxon>
        <taxon>Atherinomorphae</taxon>
        <taxon>Cyprinodontiformes</taxon>
        <taxon>Goodeidae</taxon>
        <taxon>Ilyodon</taxon>
    </lineage>
</organism>
<sequence>MLGNELEFFIRRSDLVDVRFSLNSTQPVLPSQPPEENESNHCPVTDDLVQWCDGSYLQLNANKIKDKINDFRRKPHHHEVTVIKGHAIERLL</sequence>
<dbReference type="Proteomes" id="UP001482620">
    <property type="component" value="Unassembled WGS sequence"/>
</dbReference>
<protein>
    <submittedName>
        <fullName evidence="1">Uncharacterized protein</fullName>
    </submittedName>
</protein>
<reference evidence="1 2" key="1">
    <citation type="submission" date="2021-06" db="EMBL/GenBank/DDBJ databases">
        <authorList>
            <person name="Palmer J.M."/>
        </authorList>
    </citation>
    <scope>NUCLEOTIDE SEQUENCE [LARGE SCALE GENOMIC DNA]</scope>
    <source>
        <strain evidence="2">if_2019</strain>
        <tissue evidence="1">Muscle</tissue>
    </source>
</reference>